<feature type="compositionally biased region" description="Acidic residues" evidence="1">
    <location>
        <begin position="415"/>
        <end position="431"/>
    </location>
</feature>
<dbReference type="KEGG" id="cci:CC1G_11142"/>
<dbReference type="Proteomes" id="UP000001861">
    <property type="component" value="Unassembled WGS sequence"/>
</dbReference>
<feature type="region of interest" description="Disordered" evidence="1">
    <location>
        <begin position="409"/>
        <end position="533"/>
    </location>
</feature>
<gene>
    <name evidence="2" type="ORF">CC1G_11142</name>
</gene>
<dbReference type="RefSeq" id="XP_001829872.2">
    <property type="nucleotide sequence ID" value="XM_001829820.2"/>
</dbReference>
<comment type="caution">
    <text evidence="2">The sequence shown here is derived from an EMBL/GenBank/DDBJ whole genome shotgun (WGS) entry which is preliminary data.</text>
</comment>
<sequence>MSSKEAFSNYSLAGSISRRYQYQLALALLYSRRFNFRLLESHGHGLWGMVGEDLLKGLSDRTLVVPQLNYTSSIQTNALSPETSIDTVVPPSYKELIPDFTGLLICARDRDNLEHAFFRDNLSAHSMPIPQFDEGIDFSTVPRGYTVIHKGSRPNAWETLNWHLFKLGAVITLILFELKRPPSRRMPYASLFFESLNSQMSEAQTAAVKQALLVFRIERHREWIVSFAVVGEWWTFRISTSPKHRAKAPTFKGRGYEFLDEDNSPRAAPKQAKTVPARPRTALPEGFRQASASPKPVKIPGPLKPTALQTTTVPPSISEQTTSTPTPSPTGSHTPTFNPTTPPVPTTPVSSTTAAAGDGMQTDPKAQSAYLHIAGRGSFSGFSDAVPAARLSINLGKIVSEMNTGSQLSAQTINVDEDYSSEESDCEDGDAEFNNFPVFDPANPEADHEGLGKDEEKAPSQQEGGGEKPALTSAPGSTHAGDEFARDSSAEQGLEPQSPPEVGSEQPEHPLDETRQSPAGKPKKKKVEKSPHPIRYLQHDLDGRQETFVWKLRDAIPPSDQWSDIILFGTPASNQRLYLLREILKREIKNLEKRYKPHDIPSPHATIL</sequence>
<dbReference type="InParanoid" id="A8N4S6"/>
<reference evidence="2 3" key="1">
    <citation type="journal article" date="2010" name="Proc. Natl. Acad. Sci. U.S.A.">
        <title>Insights into evolution of multicellular fungi from the assembled chromosomes of the mushroom Coprinopsis cinerea (Coprinus cinereus).</title>
        <authorList>
            <person name="Stajich J.E."/>
            <person name="Wilke S.K."/>
            <person name="Ahren D."/>
            <person name="Au C.H."/>
            <person name="Birren B.W."/>
            <person name="Borodovsky M."/>
            <person name="Burns C."/>
            <person name="Canback B."/>
            <person name="Casselton L.A."/>
            <person name="Cheng C.K."/>
            <person name="Deng J."/>
            <person name="Dietrich F.S."/>
            <person name="Fargo D.C."/>
            <person name="Farman M.L."/>
            <person name="Gathman A.C."/>
            <person name="Goldberg J."/>
            <person name="Guigo R."/>
            <person name="Hoegger P.J."/>
            <person name="Hooker J.B."/>
            <person name="Huggins A."/>
            <person name="James T.Y."/>
            <person name="Kamada T."/>
            <person name="Kilaru S."/>
            <person name="Kodira C."/>
            <person name="Kues U."/>
            <person name="Kupfer D."/>
            <person name="Kwan H.S."/>
            <person name="Lomsadze A."/>
            <person name="Li W."/>
            <person name="Lilly W.W."/>
            <person name="Ma L.J."/>
            <person name="Mackey A.J."/>
            <person name="Manning G."/>
            <person name="Martin F."/>
            <person name="Muraguchi H."/>
            <person name="Natvig D.O."/>
            <person name="Palmerini H."/>
            <person name="Ramesh M.A."/>
            <person name="Rehmeyer C.J."/>
            <person name="Roe B.A."/>
            <person name="Shenoy N."/>
            <person name="Stanke M."/>
            <person name="Ter-Hovhannisyan V."/>
            <person name="Tunlid A."/>
            <person name="Velagapudi R."/>
            <person name="Vision T.J."/>
            <person name="Zeng Q."/>
            <person name="Zolan M.E."/>
            <person name="Pukkila P.J."/>
        </authorList>
    </citation>
    <scope>NUCLEOTIDE SEQUENCE [LARGE SCALE GENOMIC DNA]</scope>
    <source>
        <strain evidence="3">Okayama-7 / 130 / ATCC MYA-4618 / FGSC 9003</strain>
    </source>
</reference>
<dbReference type="AlphaFoldDB" id="A8N4S6"/>
<feature type="compositionally biased region" description="Basic and acidic residues" evidence="1">
    <location>
        <begin position="506"/>
        <end position="515"/>
    </location>
</feature>
<dbReference type="VEuPathDB" id="FungiDB:CC1G_11142"/>
<feature type="region of interest" description="Disordered" evidence="1">
    <location>
        <begin position="255"/>
        <end position="362"/>
    </location>
</feature>
<dbReference type="HOGENOM" id="CLU_449049_0_0_1"/>
<dbReference type="OrthoDB" id="3068231at2759"/>
<name>A8N4S6_COPC7</name>
<organism evidence="2 3">
    <name type="scientific">Coprinopsis cinerea (strain Okayama-7 / 130 / ATCC MYA-4618 / FGSC 9003)</name>
    <name type="common">Inky cap fungus</name>
    <name type="synonym">Hormographiella aspergillata</name>
    <dbReference type="NCBI Taxonomy" id="240176"/>
    <lineage>
        <taxon>Eukaryota</taxon>
        <taxon>Fungi</taxon>
        <taxon>Dikarya</taxon>
        <taxon>Basidiomycota</taxon>
        <taxon>Agaricomycotina</taxon>
        <taxon>Agaricomycetes</taxon>
        <taxon>Agaricomycetidae</taxon>
        <taxon>Agaricales</taxon>
        <taxon>Agaricineae</taxon>
        <taxon>Psathyrellaceae</taxon>
        <taxon>Coprinopsis</taxon>
    </lineage>
</organism>
<dbReference type="EMBL" id="AACS02000003">
    <property type="protein sequence ID" value="EAU91956.2"/>
    <property type="molecule type" value="Genomic_DNA"/>
</dbReference>
<feature type="compositionally biased region" description="Basic and acidic residues" evidence="1">
    <location>
        <begin position="480"/>
        <end position="489"/>
    </location>
</feature>
<evidence type="ECO:0000313" key="2">
    <source>
        <dbReference type="EMBL" id="EAU91956.2"/>
    </source>
</evidence>
<evidence type="ECO:0000256" key="1">
    <source>
        <dbReference type="SAM" id="MobiDB-lite"/>
    </source>
</evidence>
<feature type="compositionally biased region" description="Low complexity" evidence="1">
    <location>
        <begin position="314"/>
        <end position="339"/>
    </location>
</feature>
<keyword evidence="3" id="KW-1185">Reference proteome</keyword>
<evidence type="ECO:0000313" key="3">
    <source>
        <dbReference type="Proteomes" id="UP000001861"/>
    </source>
</evidence>
<dbReference type="GeneID" id="6006309"/>
<accession>A8N4S6</accession>
<feature type="compositionally biased region" description="Basic and acidic residues" evidence="1">
    <location>
        <begin position="445"/>
        <end position="458"/>
    </location>
</feature>
<proteinExistence type="predicted"/>
<protein>
    <submittedName>
        <fullName evidence="2">Uncharacterized protein</fullName>
    </submittedName>
</protein>